<keyword evidence="3" id="KW-1185">Reference proteome</keyword>
<evidence type="ECO:0000256" key="1">
    <source>
        <dbReference type="SAM" id="MobiDB-lite"/>
    </source>
</evidence>
<accession>A0A521CHA5</accession>
<protein>
    <recommendedName>
        <fullName evidence="4">PA14 domain-containing protein</fullName>
    </recommendedName>
</protein>
<evidence type="ECO:0008006" key="4">
    <source>
        <dbReference type="Google" id="ProtNLM"/>
    </source>
</evidence>
<reference evidence="2 3" key="1">
    <citation type="submission" date="2017-05" db="EMBL/GenBank/DDBJ databases">
        <authorList>
            <person name="Varghese N."/>
            <person name="Submissions S."/>
        </authorList>
    </citation>
    <scope>NUCLEOTIDE SEQUENCE [LARGE SCALE GENOMIC DNA]</scope>
    <source>
        <strain evidence="2 3">DSM 28009</strain>
    </source>
</reference>
<dbReference type="AlphaFoldDB" id="A0A521CHA5"/>
<evidence type="ECO:0000313" key="3">
    <source>
        <dbReference type="Proteomes" id="UP000319555"/>
    </source>
</evidence>
<dbReference type="Proteomes" id="UP000319555">
    <property type="component" value="Unassembled WGS sequence"/>
</dbReference>
<name>A0A521CHA5_9RHOB</name>
<dbReference type="RefSeq" id="WP_142635902.1">
    <property type="nucleotide sequence ID" value="NZ_CANNGM010000002.1"/>
</dbReference>
<proteinExistence type="predicted"/>
<gene>
    <name evidence="2" type="ORF">SAMN06265380_102396</name>
</gene>
<evidence type="ECO:0000313" key="2">
    <source>
        <dbReference type="EMBL" id="SMO58100.1"/>
    </source>
</evidence>
<dbReference type="EMBL" id="FXTE01000002">
    <property type="protein sequence ID" value="SMO58100.1"/>
    <property type="molecule type" value="Genomic_DNA"/>
</dbReference>
<feature type="region of interest" description="Disordered" evidence="1">
    <location>
        <begin position="1"/>
        <end position="23"/>
    </location>
</feature>
<sequence length="240" mass="25468">MSAAPPLHINGDDVSNTGDKPHGFRTYSEEVNLEPGTYGIEVRYVENHGHAGLKLEWDGPDTDGREVMQADPGLSVPKDDAIQVGIQVSHASDQANVTLEGLPANTLIISGEHSVITKGDPVDLSGCNLNHLELSPPVGFEGVIHGQIVVSDIDSAGTLITSENPFALTVGDDPVSAGNSLDEGLAYEALYSSTPGTLPWDAIHSTDNAPEVDVLDEPISTLGDANITCIEIDTYERFDW</sequence>
<organism evidence="2 3">
    <name type="scientific">Ruegeria faecimaris</name>
    <dbReference type="NCBI Taxonomy" id="686389"/>
    <lineage>
        <taxon>Bacteria</taxon>
        <taxon>Pseudomonadati</taxon>
        <taxon>Pseudomonadota</taxon>
        <taxon>Alphaproteobacteria</taxon>
        <taxon>Rhodobacterales</taxon>
        <taxon>Roseobacteraceae</taxon>
        <taxon>Ruegeria</taxon>
    </lineage>
</organism>
<dbReference type="OrthoDB" id="8421704at2"/>